<dbReference type="GO" id="GO:0046872">
    <property type="term" value="F:metal ion binding"/>
    <property type="evidence" value="ECO:0007669"/>
    <property type="project" value="UniProtKB-KW"/>
</dbReference>
<comment type="caution">
    <text evidence="9">The sequence shown here is derived from an EMBL/GenBank/DDBJ whole genome shotgun (WGS) entry which is preliminary data.</text>
</comment>
<dbReference type="SUPFAM" id="SSF88723">
    <property type="entry name" value="PIN domain-like"/>
    <property type="match status" value="1"/>
</dbReference>
<dbReference type="Gene3D" id="3.40.50.1010">
    <property type="entry name" value="5'-nuclease"/>
    <property type="match status" value="1"/>
</dbReference>
<dbReference type="Proteomes" id="UP000534783">
    <property type="component" value="Unassembled WGS sequence"/>
</dbReference>
<comment type="cofactor">
    <cofactor evidence="1">
        <name>Mg(2+)</name>
        <dbReference type="ChEBI" id="CHEBI:18420"/>
    </cofactor>
</comment>
<sequence>MKNIVLDTDILINFLRGQETARDFLSSLIDEATLYCSVITVAEIFARMREHERKKTEELLDSFNLIEITKEIAEKAGNYKNRIKSQTLELDDCLIAASAKSIGAILATENIKHYPMTDIKKRTVSGRSR</sequence>
<evidence type="ECO:0000256" key="1">
    <source>
        <dbReference type="ARBA" id="ARBA00001946"/>
    </source>
</evidence>
<name>A0A7X6DUG8_9BACT</name>
<dbReference type="PANTHER" id="PTHR33653">
    <property type="entry name" value="RIBONUCLEASE VAPC2"/>
    <property type="match status" value="1"/>
</dbReference>
<dbReference type="InterPro" id="IPR002716">
    <property type="entry name" value="PIN_dom"/>
</dbReference>
<feature type="domain" description="PIN" evidence="8">
    <location>
        <begin position="2"/>
        <end position="115"/>
    </location>
</feature>
<keyword evidence="10" id="KW-1185">Reference proteome</keyword>
<dbReference type="RefSeq" id="WP_168063595.1">
    <property type="nucleotide sequence ID" value="NZ_VTOW01000009.1"/>
</dbReference>
<dbReference type="Pfam" id="PF01850">
    <property type="entry name" value="PIN"/>
    <property type="match status" value="1"/>
</dbReference>
<organism evidence="9 10">
    <name type="scientific">Candidatus Manganitrophus noduliformans</name>
    <dbReference type="NCBI Taxonomy" id="2606439"/>
    <lineage>
        <taxon>Bacteria</taxon>
        <taxon>Pseudomonadati</taxon>
        <taxon>Nitrospirota</taxon>
        <taxon>Nitrospiria</taxon>
        <taxon>Candidatus Troglogloeales</taxon>
        <taxon>Candidatus Manganitrophaceae</taxon>
        <taxon>Candidatus Manganitrophus</taxon>
    </lineage>
</organism>
<dbReference type="SMART" id="SM00670">
    <property type="entry name" value="PINc"/>
    <property type="match status" value="1"/>
</dbReference>
<accession>A0A7X6DUG8</accession>
<evidence type="ECO:0000313" key="10">
    <source>
        <dbReference type="Proteomes" id="UP000534783"/>
    </source>
</evidence>
<protein>
    <submittedName>
        <fullName evidence="9">Type II toxin-antitoxin system VapC family toxin</fullName>
    </submittedName>
</protein>
<dbReference type="GO" id="GO:0004518">
    <property type="term" value="F:nuclease activity"/>
    <property type="evidence" value="ECO:0007669"/>
    <property type="project" value="UniProtKB-KW"/>
</dbReference>
<keyword evidence="3" id="KW-0540">Nuclease</keyword>
<comment type="similarity">
    <text evidence="7">Belongs to the PINc/VapC protein family.</text>
</comment>
<evidence type="ECO:0000259" key="8">
    <source>
        <dbReference type="SMART" id="SM00670"/>
    </source>
</evidence>
<keyword evidence="2" id="KW-1277">Toxin-antitoxin system</keyword>
<keyword evidence="4" id="KW-0479">Metal-binding</keyword>
<evidence type="ECO:0000256" key="2">
    <source>
        <dbReference type="ARBA" id="ARBA00022649"/>
    </source>
</evidence>
<evidence type="ECO:0000256" key="4">
    <source>
        <dbReference type="ARBA" id="ARBA00022723"/>
    </source>
</evidence>
<reference evidence="9 10" key="1">
    <citation type="journal article" date="2020" name="Nature">
        <title>Bacterial chemolithoautotrophy via manganese oxidation.</title>
        <authorList>
            <person name="Yu H."/>
            <person name="Leadbetter J.R."/>
        </authorList>
    </citation>
    <scope>NUCLEOTIDE SEQUENCE [LARGE SCALE GENOMIC DNA]</scope>
    <source>
        <strain evidence="9 10">Mn-1</strain>
    </source>
</reference>
<evidence type="ECO:0000256" key="3">
    <source>
        <dbReference type="ARBA" id="ARBA00022722"/>
    </source>
</evidence>
<dbReference type="PANTHER" id="PTHR33653:SF1">
    <property type="entry name" value="RIBONUCLEASE VAPC2"/>
    <property type="match status" value="1"/>
</dbReference>
<dbReference type="EMBL" id="VTOW01000009">
    <property type="protein sequence ID" value="NKE73632.1"/>
    <property type="molecule type" value="Genomic_DNA"/>
</dbReference>
<dbReference type="CDD" id="cd18741">
    <property type="entry name" value="PIN_VapC4-5_FitB-like"/>
    <property type="match status" value="1"/>
</dbReference>
<dbReference type="GO" id="GO:0016787">
    <property type="term" value="F:hydrolase activity"/>
    <property type="evidence" value="ECO:0007669"/>
    <property type="project" value="UniProtKB-KW"/>
</dbReference>
<dbReference type="InterPro" id="IPR029060">
    <property type="entry name" value="PIN-like_dom_sf"/>
</dbReference>
<gene>
    <name evidence="9" type="ORF">MNODULE_23015</name>
</gene>
<evidence type="ECO:0000313" key="9">
    <source>
        <dbReference type="EMBL" id="NKE73632.1"/>
    </source>
</evidence>
<dbReference type="AlphaFoldDB" id="A0A7X6DUG8"/>
<evidence type="ECO:0000256" key="6">
    <source>
        <dbReference type="ARBA" id="ARBA00022842"/>
    </source>
</evidence>
<evidence type="ECO:0000256" key="7">
    <source>
        <dbReference type="ARBA" id="ARBA00038093"/>
    </source>
</evidence>
<keyword evidence="6" id="KW-0460">Magnesium</keyword>
<dbReference type="InterPro" id="IPR050556">
    <property type="entry name" value="Type_II_TA_system_RNase"/>
</dbReference>
<keyword evidence="5" id="KW-0378">Hydrolase</keyword>
<evidence type="ECO:0000256" key="5">
    <source>
        <dbReference type="ARBA" id="ARBA00022801"/>
    </source>
</evidence>
<proteinExistence type="inferred from homology"/>